<gene>
    <name evidence="3" type="primary">yvcK</name>
    <name evidence="3" type="ORF">ACFO5U_13915</name>
</gene>
<keyword evidence="1 2" id="KW-0963">Cytoplasm</keyword>
<dbReference type="HAMAP" id="MF_00973">
    <property type="entry name" value="Gluconeogen_factor"/>
    <property type="match status" value="1"/>
</dbReference>
<dbReference type="NCBIfam" id="TIGR01826">
    <property type="entry name" value="CofD_related"/>
    <property type="match status" value="1"/>
</dbReference>
<proteinExistence type="inferred from homology"/>
<organism evidence="3 4">
    <name type="scientific">Planococcus dechangensis</name>
    <dbReference type="NCBI Taxonomy" id="1176255"/>
    <lineage>
        <taxon>Bacteria</taxon>
        <taxon>Bacillati</taxon>
        <taxon>Bacillota</taxon>
        <taxon>Bacilli</taxon>
        <taxon>Bacillales</taxon>
        <taxon>Caryophanaceae</taxon>
        <taxon>Planococcus</taxon>
    </lineage>
</organism>
<comment type="similarity">
    <text evidence="2">Belongs to the gluconeogenesis factor family.</text>
</comment>
<comment type="subcellular location">
    <subcellularLocation>
        <location evidence="2">Cytoplasm</location>
    </subcellularLocation>
</comment>
<dbReference type="PANTHER" id="PTHR30135">
    <property type="entry name" value="UNCHARACTERIZED PROTEIN YVCK-RELATED"/>
    <property type="match status" value="1"/>
</dbReference>
<accession>A0ABV9MH62</accession>
<protein>
    <recommendedName>
        <fullName evidence="2">Gluconeogenesis factor</fullName>
    </recommendedName>
</protein>
<reference evidence="4" key="1">
    <citation type="journal article" date="2019" name="Int. J. Syst. Evol. Microbiol.">
        <title>The Global Catalogue of Microorganisms (GCM) 10K type strain sequencing project: providing services to taxonomists for standard genome sequencing and annotation.</title>
        <authorList>
            <consortium name="The Broad Institute Genomics Platform"/>
            <consortium name="The Broad Institute Genome Sequencing Center for Infectious Disease"/>
            <person name="Wu L."/>
            <person name="Ma J."/>
        </authorList>
    </citation>
    <scope>NUCLEOTIDE SEQUENCE [LARGE SCALE GENOMIC DNA]</scope>
    <source>
        <strain evidence="4">CGMCC 1.12151</strain>
    </source>
</reference>
<dbReference type="Proteomes" id="UP001595932">
    <property type="component" value="Unassembled WGS sequence"/>
</dbReference>
<evidence type="ECO:0000256" key="1">
    <source>
        <dbReference type="ARBA" id="ARBA00022490"/>
    </source>
</evidence>
<keyword evidence="4" id="KW-1185">Reference proteome</keyword>
<evidence type="ECO:0000256" key="2">
    <source>
        <dbReference type="HAMAP-Rule" id="MF_00973"/>
    </source>
</evidence>
<dbReference type="CDD" id="cd07187">
    <property type="entry name" value="YvcK_like"/>
    <property type="match status" value="1"/>
</dbReference>
<evidence type="ECO:0000313" key="4">
    <source>
        <dbReference type="Proteomes" id="UP001595932"/>
    </source>
</evidence>
<comment type="function">
    <text evidence="2">Required for morphogenesis under gluconeogenic growth conditions.</text>
</comment>
<dbReference type="InterPro" id="IPR010119">
    <property type="entry name" value="Gluconeogen_factor"/>
</dbReference>
<dbReference type="InterPro" id="IPR038136">
    <property type="entry name" value="CofD-like_dom_sf"/>
</dbReference>
<sequence>MEKSQQQKRIVIIGGGTGLSTLLRGLKTFPLDLTAIVTVADDGGSSGRLRDDLDIPPPGDIRNVMAALSDAEPFLAEMFQYRFTHSHDLEGHSLGNLMLAALTDMTGDFSHAVREMSRVMNVNGTVLPAANQLVTLNAELEDGTIIKGESKIPAYLQPIKRVFLEPANVKTLPDTIQAIEAADVIVVGPGSLYTSILPNLLVKDIKKALLNAKARKIYICNLMTQAGETYGYSASDHVTALYDHVTPGFLDAILLDKVRMPQNIADKYKKEQAWPVEYDEERLKNLGLEVYRHDITNIFGEAVRHEPMKVAKWLFEYANGQPQKEPQSRYS</sequence>
<dbReference type="Pfam" id="PF01933">
    <property type="entry name" value="CofD"/>
    <property type="match status" value="1"/>
</dbReference>
<dbReference type="PANTHER" id="PTHR30135:SF3">
    <property type="entry name" value="GLUCONEOGENESIS FACTOR-RELATED"/>
    <property type="match status" value="1"/>
</dbReference>
<dbReference type="Gene3D" id="3.40.50.10680">
    <property type="entry name" value="CofD-like domains"/>
    <property type="match status" value="1"/>
</dbReference>
<dbReference type="EMBL" id="JBHSGL010000014">
    <property type="protein sequence ID" value="MFC4713958.1"/>
    <property type="molecule type" value="Genomic_DNA"/>
</dbReference>
<dbReference type="RefSeq" id="WP_377279692.1">
    <property type="nucleotide sequence ID" value="NZ_JBHSGL010000014.1"/>
</dbReference>
<comment type="caution">
    <text evidence="3">The sequence shown here is derived from an EMBL/GenBank/DDBJ whole genome shotgun (WGS) entry which is preliminary data.</text>
</comment>
<dbReference type="InterPro" id="IPR002882">
    <property type="entry name" value="CofD"/>
</dbReference>
<evidence type="ECO:0000313" key="3">
    <source>
        <dbReference type="EMBL" id="MFC4713958.1"/>
    </source>
</evidence>
<name>A0ABV9MH62_9BACL</name>
<dbReference type="SUPFAM" id="SSF142338">
    <property type="entry name" value="CofD-like"/>
    <property type="match status" value="1"/>
</dbReference>